<accession>A0ABS4SBK8</accession>
<dbReference type="PROSITE" id="PS50994">
    <property type="entry name" value="INTEGRASE"/>
    <property type="match status" value="1"/>
</dbReference>
<dbReference type="InterPro" id="IPR036397">
    <property type="entry name" value="RNaseH_sf"/>
</dbReference>
<dbReference type="Pfam" id="PF13333">
    <property type="entry name" value="rve_2"/>
    <property type="match status" value="1"/>
</dbReference>
<comment type="caution">
    <text evidence="2">The sequence shown here is derived from an EMBL/GenBank/DDBJ whole genome shotgun (WGS) entry which is preliminary data.</text>
</comment>
<dbReference type="Gene3D" id="3.30.420.10">
    <property type="entry name" value="Ribonuclease H-like superfamily/Ribonuclease H"/>
    <property type="match status" value="1"/>
</dbReference>
<name>A0ABS4SBK8_9BACI</name>
<keyword evidence="3" id="KW-1185">Reference proteome</keyword>
<evidence type="ECO:0000259" key="1">
    <source>
        <dbReference type="PROSITE" id="PS50994"/>
    </source>
</evidence>
<dbReference type="PANTHER" id="PTHR46889:SF4">
    <property type="entry name" value="TRANSPOSASE INSO FOR INSERTION SEQUENCE ELEMENT IS911B-RELATED"/>
    <property type="match status" value="1"/>
</dbReference>
<sequence length="132" mass="15371">MSWTISTSPNADLVNTMLDQSVFILQKDEQPIVHTDRGAHYRWQGWIDRMDKNNLIRSMSKKGCSPDNAACEGFFGRLKNEFFYGESWIDVSVGKFIELLDEYLEWYNNKRIKLSLGGVSIMKYRESMNFVA</sequence>
<reference evidence="2 3" key="1">
    <citation type="submission" date="2021-03" db="EMBL/GenBank/DDBJ databases">
        <title>Genomic Encyclopedia of Type Strains, Phase IV (KMG-IV): sequencing the most valuable type-strain genomes for metagenomic binning, comparative biology and taxonomic classification.</title>
        <authorList>
            <person name="Goeker M."/>
        </authorList>
    </citation>
    <scope>NUCLEOTIDE SEQUENCE [LARGE SCALE GENOMIC DNA]</scope>
    <source>
        <strain evidence="2 3">DSM 25790</strain>
    </source>
</reference>
<dbReference type="InterPro" id="IPR050900">
    <property type="entry name" value="Transposase_IS3/IS150/IS904"/>
</dbReference>
<proteinExistence type="predicted"/>
<organism evidence="2 3">
    <name type="scientific">Virgibacillus alimentarius</name>
    <dbReference type="NCBI Taxonomy" id="698769"/>
    <lineage>
        <taxon>Bacteria</taxon>
        <taxon>Bacillati</taxon>
        <taxon>Bacillota</taxon>
        <taxon>Bacilli</taxon>
        <taxon>Bacillales</taxon>
        <taxon>Bacillaceae</taxon>
        <taxon>Virgibacillus</taxon>
    </lineage>
</organism>
<protein>
    <submittedName>
        <fullName evidence="2">Transposase InsO family protein</fullName>
    </submittedName>
</protein>
<dbReference type="SUPFAM" id="SSF53098">
    <property type="entry name" value="Ribonuclease H-like"/>
    <property type="match status" value="1"/>
</dbReference>
<evidence type="ECO:0000313" key="3">
    <source>
        <dbReference type="Proteomes" id="UP001519294"/>
    </source>
</evidence>
<feature type="domain" description="Integrase catalytic" evidence="1">
    <location>
        <begin position="1"/>
        <end position="129"/>
    </location>
</feature>
<dbReference type="EMBL" id="JAGIKX010000040">
    <property type="protein sequence ID" value="MBP2258882.1"/>
    <property type="molecule type" value="Genomic_DNA"/>
</dbReference>
<evidence type="ECO:0000313" key="2">
    <source>
        <dbReference type="EMBL" id="MBP2258882.1"/>
    </source>
</evidence>
<dbReference type="Proteomes" id="UP001519294">
    <property type="component" value="Unassembled WGS sequence"/>
</dbReference>
<dbReference type="InterPro" id="IPR001584">
    <property type="entry name" value="Integrase_cat-core"/>
</dbReference>
<dbReference type="PANTHER" id="PTHR46889">
    <property type="entry name" value="TRANSPOSASE INSF FOR INSERTION SEQUENCE IS3B-RELATED"/>
    <property type="match status" value="1"/>
</dbReference>
<gene>
    <name evidence="2" type="ORF">J2Z81_002870</name>
</gene>
<dbReference type="InterPro" id="IPR012337">
    <property type="entry name" value="RNaseH-like_sf"/>
</dbReference>